<dbReference type="InterPro" id="IPR010809">
    <property type="entry name" value="FliD_C"/>
</dbReference>
<dbReference type="EMBL" id="JBHRTP010000054">
    <property type="protein sequence ID" value="MFC3109575.1"/>
    <property type="molecule type" value="Genomic_DNA"/>
</dbReference>
<dbReference type="Pfam" id="PF02465">
    <property type="entry name" value="FliD_N"/>
    <property type="match status" value="1"/>
</dbReference>
<evidence type="ECO:0000313" key="9">
    <source>
        <dbReference type="Proteomes" id="UP001595530"/>
    </source>
</evidence>
<evidence type="ECO:0000256" key="5">
    <source>
        <dbReference type="RuleBase" id="RU362066"/>
    </source>
</evidence>
<dbReference type="RefSeq" id="WP_390332077.1">
    <property type="nucleotide sequence ID" value="NZ_JBHRTP010000054.1"/>
</dbReference>
<sequence length="672" mass="67157">MATLSSPGIGSGLDVNGIVTKLMAVESQPLTALDNKEASYQAKLSAFGSLSGALGSFQSALAGLTYPAKFQAVTATSADTTIITGSATSKAIAGTYNVNVTQLAQAQTIATAGQTTSATAIGDGMATTLTFQFGAISGGTLTNGVYSGAAFSQDANQARGSVVIDSSNNSLQGIRDAVNKAGIGVTATIVSDGSATPNHLVFTSTKTGASSSMKISVARNPLDPADPSLADVLAYDPAAAQQMTQSSAAQSTKLTVNGIDVTSSTSTVNEAIQGVTLSAAKIGSTTISVVQDSTAVKYSINSFVKTYNDLDSTIKGLTGYDPKTQKAGLLNGDSTVREIQTQIRNMLSSKLSDSGSGLATLSQIGLSFNKDGSMALDSTKLQTAITSNIGGIGSLFATVGTTSDSLVSFVSSTSATQPGSNAINISTLASQGTLTGSAAPANLTITAGSNDQLELVVDGVSTTIKLAPSTYTANGLVAALQSSINGATAFSSAGIAVSVSVDGSGKMSVTSNRYGSASNVGATGNGLSNLLGTPVAAAGIDVAGTINGLAATGSGQTLSGALGSATEGLKLQVTGGLTGPRGSINMSQGYAYKLNKLVDNYVGSAGLIAGKSKGINSSIDSIGKSRDSLNLRLAAIEKRYRAQFNALDAAISSMNSTSTFLTQQLAQLSSLK</sequence>
<evidence type="ECO:0000256" key="1">
    <source>
        <dbReference type="ARBA" id="ARBA00009764"/>
    </source>
</evidence>
<dbReference type="InterPro" id="IPR003481">
    <property type="entry name" value="FliD_N"/>
</dbReference>
<dbReference type="Proteomes" id="UP001595530">
    <property type="component" value="Unassembled WGS sequence"/>
</dbReference>
<dbReference type="PANTHER" id="PTHR30288">
    <property type="entry name" value="FLAGELLAR CAP/ASSEMBLY PROTEIN FLID"/>
    <property type="match status" value="1"/>
</dbReference>
<evidence type="ECO:0000256" key="3">
    <source>
        <dbReference type="ARBA" id="ARBA00023054"/>
    </source>
</evidence>
<feature type="domain" description="Flagellar hook-associated protein 2 C-terminal" evidence="7">
    <location>
        <begin position="249"/>
        <end position="656"/>
    </location>
</feature>
<organism evidence="8 9">
    <name type="scientific">Undibacterium arcticum</name>
    <dbReference type="NCBI Taxonomy" id="1762892"/>
    <lineage>
        <taxon>Bacteria</taxon>
        <taxon>Pseudomonadati</taxon>
        <taxon>Pseudomonadota</taxon>
        <taxon>Betaproteobacteria</taxon>
        <taxon>Burkholderiales</taxon>
        <taxon>Oxalobacteraceae</taxon>
        <taxon>Undibacterium</taxon>
    </lineage>
</organism>
<proteinExistence type="inferred from homology"/>
<evidence type="ECO:0000256" key="4">
    <source>
        <dbReference type="ARBA" id="ARBA00023143"/>
    </source>
</evidence>
<dbReference type="InterPro" id="IPR040026">
    <property type="entry name" value="FliD"/>
</dbReference>
<keyword evidence="8" id="KW-0966">Cell projection</keyword>
<comment type="caution">
    <text evidence="8">The sequence shown here is derived from an EMBL/GenBank/DDBJ whole genome shotgun (WGS) entry which is preliminary data.</text>
</comment>
<dbReference type="PANTHER" id="PTHR30288:SF0">
    <property type="entry name" value="FLAGELLAR HOOK-ASSOCIATED PROTEIN 2"/>
    <property type="match status" value="1"/>
</dbReference>
<keyword evidence="8" id="KW-0969">Cilium</keyword>
<keyword evidence="8" id="KW-0282">Flagellum</keyword>
<comment type="similarity">
    <text evidence="1 5">Belongs to the FliD family.</text>
</comment>
<evidence type="ECO:0000259" key="7">
    <source>
        <dbReference type="Pfam" id="PF07195"/>
    </source>
</evidence>
<comment type="subcellular location">
    <subcellularLocation>
        <location evidence="5">Secreted</location>
    </subcellularLocation>
    <subcellularLocation>
        <location evidence="5">Bacterial flagellum</location>
    </subcellularLocation>
</comment>
<name>A0ABV7F7P0_9BURK</name>
<dbReference type="Pfam" id="PF07195">
    <property type="entry name" value="FliD_C"/>
    <property type="match status" value="1"/>
</dbReference>
<keyword evidence="3" id="KW-0175">Coiled coil</keyword>
<comment type="function">
    <text evidence="5">Required for morphogenesis and for the elongation of the flagellar filament by facilitating polymerization of the flagellin monomers at the tip of growing filament. Forms a capping structure, which prevents flagellin subunits (transported through the central channel of the flagellum) from leaking out without polymerization at the distal end.</text>
</comment>
<reference evidence="9" key="1">
    <citation type="journal article" date="2019" name="Int. J. Syst. Evol. Microbiol.">
        <title>The Global Catalogue of Microorganisms (GCM) 10K type strain sequencing project: providing services to taxonomists for standard genome sequencing and annotation.</title>
        <authorList>
            <consortium name="The Broad Institute Genomics Platform"/>
            <consortium name="The Broad Institute Genome Sequencing Center for Infectious Disease"/>
            <person name="Wu L."/>
            <person name="Ma J."/>
        </authorList>
    </citation>
    <scope>NUCLEOTIDE SEQUENCE [LARGE SCALE GENOMIC DNA]</scope>
    <source>
        <strain evidence="9">KCTC 42986</strain>
    </source>
</reference>
<keyword evidence="4 5" id="KW-0975">Bacterial flagellum</keyword>
<protein>
    <recommendedName>
        <fullName evidence="5">Flagellar hook-associated protein 2</fullName>
        <shortName evidence="5">HAP2</shortName>
    </recommendedName>
    <alternativeName>
        <fullName evidence="5">Flagellar cap protein</fullName>
    </alternativeName>
</protein>
<evidence type="ECO:0000313" key="8">
    <source>
        <dbReference type="EMBL" id="MFC3109575.1"/>
    </source>
</evidence>
<feature type="domain" description="Flagellar hook-associated protein 2 N-terminal" evidence="6">
    <location>
        <begin position="11"/>
        <end position="107"/>
    </location>
</feature>
<evidence type="ECO:0000256" key="2">
    <source>
        <dbReference type="ARBA" id="ARBA00011255"/>
    </source>
</evidence>
<evidence type="ECO:0000259" key="6">
    <source>
        <dbReference type="Pfam" id="PF02465"/>
    </source>
</evidence>
<keyword evidence="5" id="KW-0964">Secreted</keyword>
<gene>
    <name evidence="8" type="primary">fliD</name>
    <name evidence="8" type="ORF">ACFOFO_16655</name>
</gene>
<comment type="subunit">
    <text evidence="2 5">Homopentamer.</text>
</comment>
<keyword evidence="9" id="KW-1185">Reference proteome</keyword>
<accession>A0ABV7F7P0</accession>